<evidence type="ECO:0000313" key="1">
    <source>
        <dbReference type="EMBL" id="KAI4348792.1"/>
    </source>
</evidence>
<keyword evidence="2" id="KW-1185">Reference proteome</keyword>
<dbReference type="Proteomes" id="UP000828941">
    <property type="component" value="Chromosome 4"/>
</dbReference>
<protein>
    <submittedName>
        <fullName evidence="1">Uncharacterized protein</fullName>
    </submittedName>
</protein>
<organism evidence="1 2">
    <name type="scientific">Bauhinia variegata</name>
    <name type="common">Purple orchid tree</name>
    <name type="synonym">Phanera variegata</name>
    <dbReference type="NCBI Taxonomy" id="167791"/>
    <lineage>
        <taxon>Eukaryota</taxon>
        <taxon>Viridiplantae</taxon>
        <taxon>Streptophyta</taxon>
        <taxon>Embryophyta</taxon>
        <taxon>Tracheophyta</taxon>
        <taxon>Spermatophyta</taxon>
        <taxon>Magnoliopsida</taxon>
        <taxon>eudicotyledons</taxon>
        <taxon>Gunneridae</taxon>
        <taxon>Pentapetalae</taxon>
        <taxon>rosids</taxon>
        <taxon>fabids</taxon>
        <taxon>Fabales</taxon>
        <taxon>Fabaceae</taxon>
        <taxon>Cercidoideae</taxon>
        <taxon>Cercideae</taxon>
        <taxon>Bauhiniinae</taxon>
        <taxon>Bauhinia</taxon>
    </lineage>
</organism>
<dbReference type="EMBL" id="CM039429">
    <property type="protein sequence ID" value="KAI4348792.1"/>
    <property type="molecule type" value="Genomic_DNA"/>
</dbReference>
<evidence type="ECO:0000313" key="2">
    <source>
        <dbReference type="Proteomes" id="UP000828941"/>
    </source>
</evidence>
<accession>A0ACB9PJ14</accession>
<sequence length="635" mass="71272">MADAAKYLPVGGGNLVSDLRSLFSVLKTRRTTALAYGFVLAFVAFTVFLAFSPSPNASSPWFTNIFSSSATSTSTEGSYKSQLSSIFAYLFPNTSTPQSHYVPNFLYPAPPRTNTSRSSNTTSESPSLSEQTPTAASANNQTQTSVNSSEDNVPTTNHTAISQMPSNQTTNSRAMSPPTANNDSVVVKNQTQSPGKSDEVKGLETNQTTNAAPAPTILAAPPPTVGVLSPSQNLSTTENSNSSVKDVSQKGVVSNNYTASLAKKQSNGTNTRRKNDDLIESLTMCDFYDGEWVKDDSYPLYKPGSCTLIDEQFSCIQNGRPDKDYLKYKWKPKGCNLPRLDGSRMLELLRGKRLAFVGDSLNRNMWESLICILRNSAKDKSKVYEVNGRVVFRGEASYSFIFKDYSFSVELYVSPFLVREWEMPDKNGTERETLRLDLVGKSADQYKHADIIIFNTGHWWTHEKTSLGKDYYQEGNHVYGELNVLEAFRRALTTWSRWVDAKINPSKSMVFFRGYSASHFSGGQWNSGGQCDSETEPITNEKYLKHYPSKMKVLEKVLKNMKTQVGYMNITRMTDFRKDGHPSIYRKQNLSPEERKSPLRFQDCSHWCLPGVPDAWNEILYAELLRKQFQDQHHR</sequence>
<name>A0ACB9PJ14_BAUVA</name>
<comment type="caution">
    <text evidence="1">The sequence shown here is derived from an EMBL/GenBank/DDBJ whole genome shotgun (WGS) entry which is preliminary data.</text>
</comment>
<proteinExistence type="predicted"/>
<gene>
    <name evidence="1" type="ORF">L6164_009470</name>
</gene>
<reference evidence="1 2" key="1">
    <citation type="journal article" date="2022" name="DNA Res.">
        <title>Chromosomal-level genome assembly of the orchid tree Bauhinia variegata (Leguminosae; Cercidoideae) supports the allotetraploid origin hypothesis of Bauhinia.</title>
        <authorList>
            <person name="Zhong Y."/>
            <person name="Chen Y."/>
            <person name="Zheng D."/>
            <person name="Pang J."/>
            <person name="Liu Y."/>
            <person name="Luo S."/>
            <person name="Meng S."/>
            <person name="Qian L."/>
            <person name="Wei D."/>
            <person name="Dai S."/>
            <person name="Zhou R."/>
        </authorList>
    </citation>
    <scope>NUCLEOTIDE SEQUENCE [LARGE SCALE GENOMIC DNA]</scope>
    <source>
        <strain evidence="1">BV-YZ2020</strain>
    </source>
</reference>